<dbReference type="EC" id="3.1.1.4" evidence="2"/>
<feature type="domain" description="Phospholipase A2-like central" evidence="7">
    <location>
        <begin position="156"/>
        <end position="185"/>
    </location>
</feature>
<dbReference type="InterPro" id="IPR016090">
    <property type="entry name" value="PLA2-like_dom"/>
</dbReference>
<comment type="caution">
    <text evidence="8">The sequence shown here is derived from an EMBL/GenBank/DDBJ whole genome shotgun (WGS) entry which is preliminary data.</text>
</comment>
<dbReference type="GO" id="GO:0006644">
    <property type="term" value="P:phospholipid metabolic process"/>
    <property type="evidence" value="ECO:0007669"/>
    <property type="project" value="InterPro"/>
</dbReference>
<dbReference type="InterPro" id="IPR036444">
    <property type="entry name" value="PLipase_A2_dom_sf"/>
</dbReference>
<feature type="compositionally biased region" description="Basic and acidic residues" evidence="6">
    <location>
        <begin position="116"/>
        <end position="145"/>
    </location>
</feature>
<dbReference type="PANTHER" id="PTHR12253">
    <property type="entry name" value="RH14732P"/>
    <property type="match status" value="1"/>
</dbReference>
<dbReference type="Pfam" id="PF05826">
    <property type="entry name" value="Phospholip_A2_2"/>
    <property type="match status" value="1"/>
</dbReference>
<accession>A0A4S2KZ34</accession>
<evidence type="ECO:0000256" key="4">
    <source>
        <dbReference type="ARBA" id="ARBA00023098"/>
    </source>
</evidence>
<keyword evidence="9" id="KW-1185">Reference proteome</keyword>
<comment type="cofactor">
    <cofactor evidence="1">
        <name>Ca(2+)</name>
        <dbReference type="ChEBI" id="CHEBI:29108"/>
    </cofactor>
</comment>
<name>A0A4S2KZ34_9HYME</name>
<evidence type="ECO:0000259" key="7">
    <source>
        <dbReference type="Pfam" id="PF05826"/>
    </source>
</evidence>
<proteinExistence type="predicted"/>
<evidence type="ECO:0000313" key="8">
    <source>
        <dbReference type="EMBL" id="TGZ54966.1"/>
    </source>
</evidence>
<dbReference type="Proteomes" id="UP000310200">
    <property type="component" value="Unassembled WGS sequence"/>
</dbReference>
<dbReference type="GO" id="GO:0050482">
    <property type="term" value="P:arachidonate secretion"/>
    <property type="evidence" value="ECO:0007669"/>
    <property type="project" value="InterPro"/>
</dbReference>
<evidence type="ECO:0000256" key="1">
    <source>
        <dbReference type="ARBA" id="ARBA00001913"/>
    </source>
</evidence>
<gene>
    <name evidence="8" type="ORF">DBV15_06765</name>
</gene>
<evidence type="ECO:0000256" key="6">
    <source>
        <dbReference type="SAM" id="MobiDB-lite"/>
    </source>
</evidence>
<evidence type="ECO:0000256" key="2">
    <source>
        <dbReference type="ARBA" id="ARBA00013278"/>
    </source>
</evidence>
<keyword evidence="3" id="KW-0442">Lipid degradation</keyword>
<evidence type="ECO:0000313" key="9">
    <source>
        <dbReference type="Proteomes" id="UP000310200"/>
    </source>
</evidence>
<dbReference type="EMBL" id="QBLH01000524">
    <property type="protein sequence ID" value="TGZ54966.1"/>
    <property type="molecule type" value="Genomic_DNA"/>
</dbReference>
<evidence type="ECO:0000256" key="3">
    <source>
        <dbReference type="ARBA" id="ARBA00022963"/>
    </source>
</evidence>
<dbReference type="AlphaFoldDB" id="A0A4S2KZ34"/>
<feature type="region of interest" description="Disordered" evidence="6">
    <location>
        <begin position="116"/>
        <end position="146"/>
    </location>
</feature>
<organism evidence="8 9">
    <name type="scientific">Temnothorax longispinosus</name>
    <dbReference type="NCBI Taxonomy" id="300112"/>
    <lineage>
        <taxon>Eukaryota</taxon>
        <taxon>Metazoa</taxon>
        <taxon>Ecdysozoa</taxon>
        <taxon>Arthropoda</taxon>
        <taxon>Hexapoda</taxon>
        <taxon>Insecta</taxon>
        <taxon>Pterygota</taxon>
        <taxon>Neoptera</taxon>
        <taxon>Endopterygota</taxon>
        <taxon>Hymenoptera</taxon>
        <taxon>Apocrita</taxon>
        <taxon>Aculeata</taxon>
        <taxon>Formicoidea</taxon>
        <taxon>Formicidae</taxon>
        <taxon>Myrmicinae</taxon>
        <taxon>Temnothorax</taxon>
    </lineage>
</organism>
<protein>
    <recommendedName>
        <fullName evidence="2">phospholipase A2</fullName>
        <ecNumber evidence="2">3.1.1.4</ecNumber>
    </recommendedName>
    <alternativeName>
        <fullName evidence="5">Phosphatidylcholine 2-acylhydrolase</fullName>
    </alternativeName>
</protein>
<dbReference type="SUPFAM" id="SSF48619">
    <property type="entry name" value="Phospholipase A2, PLA2"/>
    <property type="match status" value="1"/>
</dbReference>
<evidence type="ECO:0000256" key="5">
    <source>
        <dbReference type="ARBA" id="ARBA00029903"/>
    </source>
</evidence>
<dbReference type="Gene3D" id="1.20.90.10">
    <property type="entry name" value="Phospholipase A2 domain"/>
    <property type="match status" value="1"/>
</dbReference>
<keyword evidence="4" id="KW-0443">Lipid metabolism</keyword>
<dbReference type="GO" id="GO:0016042">
    <property type="term" value="P:lipid catabolic process"/>
    <property type="evidence" value="ECO:0007669"/>
    <property type="project" value="UniProtKB-KW"/>
</dbReference>
<sequence length="185" mass="21157">MNCFIISNNHIFPDGTTQPKEIGCRILSAAVILEVILECLRCHAHPDYEQYDDNPRVINNHKPEDDISIEMYNEIHQFAVKLNESIAQNRCSLLTEENQGLHNKIKSLETRLANLEKQEERSYHTDEEESTTSRKEKSEAPKEQYDWNQARTFPKIVPGTLWCGVGNMASSYEELGLLSALDACC</sequence>
<reference evidence="8 9" key="1">
    <citation type="journal article" date="2019" name="Philos. Trans. R. Soc. Lond., B, Biol. Sci.">
        <title>Ant behaviour and brain gene expression of defending hosts depend on the ecological success of the intruding social parasite.</title>
        <authorList>
            <person name="Kaur R."/>
            <person name="Stoldt M."/>
            <person name="Jongepier E."/>
            <person name="Feldmeyer B."/>
            <person name="Menzel F."/>
            <person name="Bornberg-Bauer E."/>
            <person name="Foitzik S."/>
        </authorList>
    </citation>
    <scope>NUCLEOTIDE SEQUENCE [LARGE SCALE GENOMIC DNA]</scope>
    <source>
        <tissue evidence="8">Whole body</tissue>
    </source>
</reference>
<dbReference type="GO" id="GO:0004623">
    <property type="term" value="F:phospholipase A2 activity"/>
    <property type="evidence" value="ECO:0007669"/>
    <property type="project" value="UniProtKB-EC"/>
</dbReference>